<protein>
    <submittedName>
        <fullName evidence="1">Uncharacterized protein</fullName>
    </submittedName>
</protein>
<comment type="caution">
    <text evidence="1">The sequence shown here is derived from an EMBL/GenBank/DDBJ whole genome shotgun (WGS) entry which is preliminary data.</text>
</comment>
<reference evidence="1 2" key="1">
    <citation type="journal article" date="2015" name="Genome Announc.">
        <title>Draft Genome Sequence of Mycobacterium obuense Strain UC1, Isolated from Patient Sputum.</title>
        <authorList>
            <person name="Greninger A.L."/>
            <person name="Cunningham G."/>
            <person name="Hsu E.D."/>
            <person name="Yu J.M."/>
            <person name="Chiu C.Y."/>
            <person name="Miller S."/>
        </authorList>
    </citation>
    <scope>NUCLEOTIDE SEQUENCE [LARGE SCALE GENOMIC DNA]</scope>
    <source>
        <strain evidence="1 2">UC1</strain>
    </source>
</reference>
<name>A0A0M2K471_9MYCO</name>
<proteinExistence type="predicted"/>
<accession>A0A0M2K471</accession>
<evidence type="ECO:0000313" key="1">
    <source>
        <dbReference type="EMBL" id="KKF03721.1"/>
    </source>
</evidence>
<dbReference type="OrthoDB" id="8746011at2"/>
<dbReference type="EMBL" id="LAUZ02000002">
    <property type="protein sequence ID" value="KKF03721.1"/>
    <property type="molecule type" value="Genomic_DNA"/>
</dbReference>
<dbReference type="RefSeq" id="WP_046361269.1">
    <property type="nucleotide sequence ID" value="NZ_LAUZ02000002.1"/>
</dbReference>
<organism evidence="1 2">
    <name type="scientific">Mycolicibacterium obuense</name>
    <dbReference type="NCBI Taxonomy" id="1807"/>
    <lineage>
        <taxon>Bacteria</taxon>
        <taxon>Bacillati</taxon>
        <taxon>Actinomycetota</taxon>
        <taxon>Actinomycetes</taxon>
        <taxon>Mycobacteriales</taxon>
        <taxon>Mycobacteriaceae</taxon>
        <taxon>Mycolicibacterium</taxon>
    </lineage>
</organism>
<dbReference type="Proteomes" id="UP000034150">
    <property type="component" value="Unassembled WGS sequence"/>
</dbReference>
<dbReference type="PATRIC" id="fig|1807.13.peg.236"/>
<gene>
    <name evidence="1" type="ORF">WN67_01340</name>
</gene>
<keyword evidence="2" id="KW-1185">Reference proteome</keyword>
<sequence>MTDLVDVMFDAHGGLDRFRQFAFLNARLRQGGVLWGLKGQPTVLQEATVRVDLNREWVSHWPFAPTDHRSQFTPKRVTIETPAGEVVEQLDEPRDSFAGYVMETPWSTAQVAYFAGYTMWTYLTSPFILARPGVVAEEVDPWTENGETWRRLRVTFQQDIATHSTVQTFYVDETGLLRRHDYDVDIQGSNPAARYLLEPVTVQGIVLPSKLRIFPRNDDNTAAAEPLIVSVDLSDFAFE</sequence>
<evidence type="ECO:0000313" key="2">
    <source>
        <dbReference type="Proteomes" id="UP000034150"/>
    </source>
</evidence>
<dbReference type="AlphaFoldDB" id="A0A0M2K471"/>